<evidence type="ECO:0000256" key="4">
    <source>
        <dbReference type="ARBA" id="ARBA00023128"/>
    </source>
</evidence>
<keyword evidence="4" id="KW-0496">Mitochondrion</keyword>
<dbReference type="PANTHER" id="PTHR12297:SF3">
    <property type="entry name" value="HIG1 DOMAIN FAMILY MEMBER 1A"/>
    <property type="match status" value="1"/>
</dbReference>
<protein>
    <submittedName>
        <fullName evidence="9">HIG1 domain-containing protein</fullName>
    </submittedName>
</protein>
<feature type="domain" description="HIG1" evidence="7">
    <location>
        <begin position="39"/>
        <end position="131"/>
    </location>
</feature>
<dbReference type="Gene3D" id="6.10.140.1320">
    <property type="match status" value="1"/>
</dbReference>
<dbReference type="WBParaSite" id="PSAMB.scaffold3173size19386.g20570.t1">
    <property type="protein sequence ID" value="PSAMB.scaffold3173size19386.g20570.t1"/>
    <property type="gene ID" value="PSAMB.scaffold3173size19386.g20570"/>
</dbReference>
<comment type="subcellular location">
    <subcellularLocation>
        <location evidence="1">Mitochondrion membrane</location>
    </subcellularLocation>
</comment>
<keyword evidence="3 6" id="KW-1133">Transmembrane helix</keyword>
<evidence type="ECO:0000256" key="5">
    <source>
        <dbReference type="ARBA" id="ARBA00023136"/>
    </source>
</evidence>
<evidence type="ECO:0000256" key="3">
    <source>
        <dbReference type="ARBA" id="ARBA00022989"/>
    </source>
</evidence>
<keyword evidence="8" id="KW-1185">Reference proteome</keyword>
<dbReference type="Proteomes" id="UP000887566">
    <property type="component" value="Unplaced"/>
</dbReference>
<dbReference type="Pfam" id="PF04588">
    <property type="entry name" value="HIG_1_N"/>
    <property type="match status" value="1"/>
</dbReference>
<reference evidence="9" key="1">
    <citation type="submission" date="2022-11" db="UniProtKB">
        <authorList>
            <consortium name="WormBaseParasite"/>
        </authorList>
    </citation>
    <scope>IDENTIFICATION</scope>
</reference>
<keyword evidence="2 6" id="KW-0812">Transmembrane</keyword>
<dbReference type="PANTHER" id="PTHR12297">
    <property type="entry name" value="HYPOXIA-INDUCBILE GENE 1 HIG1 -RELATED"/>
    <property type="match status" value="1"/>
</dbReference>
<organism evidence="8 9">
    <name type="scientific">Plectus sambesii</name>
    <dbReference type="NCBI Taxonomy" id="2011161"/>
    <lineage>
        <taxon>Eukaryota</taxon>
        <taxon>Metazoa</taxon>
        <taxon>Ecdysozoa</taxon>
        <taxon>Nematoda</taxon>
        <taxon>Chromadorea</taxon>
        <taxon>Plectida</taxon>
        <taxon>Plectina</taxon>
        <taxon>Plectoidea</taxon>
        <taxon>Plectidae</taxon>
        <taxon>Plectus</taxon>
    </lineage>
</organism>
<keyword evidence="5 6" id="KW-0472">Membrane</keyword>
<evidence type="ECO:0000256" key="1">
    <source>
        <dbReference type="ARBA" id="ARBA00004325"/>
    </source>
</evidence>
<evidence type="ECO:0000259" key="7">
    <source>
        <dbReference type="PROSITE" id="PS51503"/>
    </source>
</evidence>
<dbReference type="InterPro" id="IPR050355">
    <property type="entry name" value="RCF1"/>
</dbReference>
<dbReference type="AlphaFoldDB" id="A0A914W595"/>
<dbReference type="InterPro" id="IPR007667">
    <property type="entry name" value="Hypoxia_induced_domain"/>
</dbReference>
<dbReference type="GO" id="GO:0097250">
    <property type="term" value="P:mitochondrial respirasome assembly"/>
    <property type="evidence" value="ECO:0007669"/>
    <property type="project" value="TreeGrafter"/>
</dbReference>
<name>A0A914W595_9BILA</name>
<proteinExistence type="predicted"/>
<sequence>MAAPDKEQYQREHMVWIPTNKDTGSAADVSLKRRVGGIIPSIPKDIAFRGADGQGESSFYEKSKNNPLVPIGMALTVAALFGGLRAMVNNDRKSSQKFMRYRVAAQAFTLASMLIGMGFVGKMFTSKKEDDLNKNIK</sequence>
<accession>A0A914W595</accession>
<evidence type="ECO:0000313" key="9">
    <source>
        <dbReference type="WBParaSite" id="PSAMB.scaffold3173size19386.g20570.t1"/>
    </source>
</evidence>
<dbReference type="PROSITE" id="PS51503">
    <property type="entry name" value="HIG1"/>
    <property type="match status" value="1"/>
</dbReference>
<evidence type="ECO:0000313" key="8">
    <source>
        <dbReference type="Proteomes" id="UP000887566"/>
    </source>
</evidence>
<dbReference type="GO" id="GO:0031966">
    <property type="term" value="C:mitochondrial membrane"/>
    <property type="evidence" value="ECO:0007669"/>
    <property type="project" value="UniProtKB-SubCell"/>
</dbReference>
<evidence type="ECO:0000256" key="2">
    <source>
        <dbReference type="ARBA" id="ARBA00022692"/>
    </source>
</evidence>
<evidence type="ECO:0000256" key="6">
    <source>
        <dbReference type="SAM" id="Phobius"/>
    </source>
</evidence>
<feature type="transmembrane region" description="Helical" evidence="6">
    <location>
        <begin position="68"/>
        <end position="88"/>
    </location>
</feature>
<feature type="transmembrane region" description="Helical" evidence="6">
    <location>
        <begin position="100"/>
        <end position="120"/>
    </location>
</feature>